<organism evidence="2 3">
    <name type="scientific">Halocatena marina</name>
    <dbReference type="NCBI Taxonomy" id="2934937"/>
    <lineage>
        <taxon>Archaea</taxon>
        <taxon>Methanobacteriati</taxon>
        <taxon>Methanobacteriota</taxon>
        <taxon>Stenosarchaea group</taxon>
        <taxon>Halobacteria</taxon>
        <taxon>Halobacteriales</taxon>
        <taxon>Natronomonadaceae</taxon>
        <taxon>Halocatena</taxon>
    </lineage>
</organism>
<keyword evidence="3" id="KW-1185">Reference proteome</keyword>
<sequence>MIGKRMTVGLLAALLVVSAVGAGGFPASVLAAGSSDDNDSRVTATAIAVNETTNSTLDSENDSDWYAVDLDEGQGFTAEVVHTNREDPSTAVSFDVYDPSDNRIGEAPFDRPINAYQTSPASNIAYGADVVEENGTHYIRVEGDEKANYSLTVETDKLDQYDPNEQPESATHIESGETVAGTLTGYDRDLYALDLEQGETVNVTGNTSAYLSLWVANSVPSPMPEDYYFSDNYTVAYTDYMHGPLSFTAHQTGTYYFKVVTNAEESTLGTFFESSPYEMSVDVAGQNNSSPPTDDPDDEERNETPNGTDDSNENKNENDSTEPSSGVDDPERTEESDRTESDESNQSDETDEDSSDNTDDTDNSTSDESDETDEDSSDSTDDTEDDTSDESDQSDDADETSDQSDETDEDSSDLSDC</sequence>
<dbReference type="AlphaFoldDB" id="A0ABD5YQX5"/>
<reference evidence="2 3" key="1">
    <citation type="journal article" date="2019" name="Int. J. Syst. Evol. Microbiol.">
        <title>The Global Catalogue of Microorganisms (GCM) 10K type strain sequencing project: providing services to taxonomists for standard genome sequencing and annotation.</title>
        <authorList>
            <consortium name="The Broad Institute Genomics Platform"/>
            <consortium name="The Broad Institute Genome Sequencing Center for Infectious Disease"/>
            <person name="Wu L."/>
            <person name="Ma J."/>
        </authorList>
    </citation>
    <scope>NUCLEOTIDE SEQUENCE [LARGE SCALE GENOMIC DNA]</scope>
    <source>
        <strain evidence="2 3">RDMS1</strain>
    </source>
</reference>
<evidence type="ECO:0000313" key="3">
    <source>
        <dbReference type="Proteomes" id="UP001596417"/>
    </source>
</evidence>
<dbReference type="EMBL" id="JBHTAX010000001">
    <property type="protein sequence ID" value="MFC7191819.1"/>
    <property type="molecule type" value="Genomic_DNA"/>
</dbReference>
<proteinExistence type="predicted"/>
<feature type="region of interest" description="Disordered" evidence="1">
    <location>
        <begin position="282"/>
        <end position="417"/>
    </location>
</feature>
<name>A0ABD5YQX5_9EURY</name>
<protein>
    <submittedName>
        <fullName evidence="2">Uncharacterized protein</fullName>
    </submittedName>
</protein>
<evidence type="ECO:0000313" key="2">
    <source>
        <dbReference type="EMBL" id="MFC7191819.1"/>
    </source>
</evidence>
<feature type="compositionally biased region" description="Basic and acidic residues" evidence="1">
    <location>
        <begin position="329"/>
        <end position="341"/>
    </location>
</feature>
<dbReference type="Proteomes" id="UP001596417">
    <property type="component" value="Unassembled WGS sequence"/>
</dbReference>
<evidence type="ECO:0000256" key="1">
    <source>
        <dbReference type="SAM" id="MobiDB-lite"/>
    </source>
</evidence>
<dbReference type="Gene3D" id="2.60.120.380">
    <property type="match status" value="2"/>
</dbReference>
<dbReference type="RefSeq" id="WP_390206370.1">
    <property type="nucleotide sequence ID" value="NZ_JBHTAX010000001.1"/>
</dbReference>
<comment type="caution">
    <text evidence="2">The sequence shown here is derived from an EMBL/GenBank/DDBJ whole genome shotgun (WGS) entry which is preliminary data.</text>
</comment>
<feature type="compositionally biased region" description="Acidic residues" evidence="1">
    <location>
        <begin position="342"/>
        <end position="417"/>
    </location>
</feature>
<gene>
    <name evidence="2" type="ORF">ACFQL7_19905</name>
</gene>
<accession>A0ABD5YQX5</accession>